<dbReference type="PIRSF" id="PIRSF002457">
    <property type="entry name" value="DASS"/>
    <property type="match status" value="1"/>
</dbReference>
<dbReference type="Proteomes" id="UP000179840">
    <property type="component" value="Unassembled WGS sequence"/>
</dbReference>
<accession>A0A1S1U6F4</accession>
<keyword evidence="3 6" id="KW-0812">Transmembrane</keyword>
<evidence type="ECO:0000256" key="2">
    <source>
        <dbReference type="ARBA" id="ARBA00007349"/>
    </source>
</evidence>
<dbReference type="AlphaFoldDB" id="A0A1S1U6F4"/>
<dbReference type="Pfam" id="PF00939">
    <property type="entry name" value="Na_sulph_symp"/>
    <property type="match status" value="1"/>
</dbReference>
<reference evidence="7 8" key="1">
    <citation type="submission" date="2015-06" db="EMBL/GenBank/DDBJ databases">
        <title>Draft genome sequencing of a biphenyl-degrading bacterium, Janthinobacterium lividum MEG1.</title>
        <authorList>
            <person name="Shimodaira J."/>
            <person name="Hatta T."/>
        </authorList>
    </citation>
    <scope>NUCLEOTIDE SEQUENCE [LARGE SCALE GENOMIC DNA]</scope>
    <source>
        <strain evidence="7 8">MEG1</strain>
    </source>
</reference>
<comment type="similarity">
    <text evidence="2">Belongs to the SLC13A/DASS transporter (TC 2.A.47) family. DIT1 subfamily.</text>
</comment>
<proteinExistence type="inferred from homology"/>
<feature type="transmembrane region" description="Helical" evidence="6">
    <location>
        <begin position="475"/>
        <end position="495"/>
    </location>
</feature>
<organism evidence="7 8">
    <name type="scientific">Janthinobacterium lividum</name>
    <dbReference type="NCBI Taxonomy" id="29581"/>
    <lineage>
        <taxon>Bacteria</taxon>
        <taxon>Pseudomonadati</taxon>
        <taxon>Pseudomonadota</taxon>
        <taxon>Betaproteobacteria</taxon>
        <taxon>Burkholderiales</taxon>
        <taxon>Oxalobacteraceae</taxon>
        <taxon>Janthinobacterium</taxon>
    </lineage>
</organism>
<evidence type="ECO:0000313" key="8">
    <source>
        <dbReference type="Proteomes" id="UP000179840"/>
    </source>
</evidence>
<evidence type="ECO:0000256" key="1">
    <source>
        <dbReference type="ARBA" id="ARBA00004141"/>
    </source>
</evidence>
<comment type="subcellular location">
    <subcellularLocation>
        <location evidence="1">Membrane</location>
        <topology evidence="1">Multi-pass membrane protein</topology>
    </subcellularLocation>
</comment>
<evidence type="ECO:0000256" key="6">
    <source>
        <dbReference type="SAM" id="Phobius"/>
    </source>
</evidence>
<feature type="transmembrane region" description="Helical" evidence="6">
    <location>
        <begin position="319"/>
        <end position="338"/>
    </location>
</feature>
<dbReference type="NCBIfam" id="TIGR00785">
    <property type="entry name" value="dass"/>
    <property type="match status" value="1"/>
</dbReference>
<keyword evidence="4 6" id="KW-1133">Transmembrane helix</keyword>
<feature type="transmembrane region" description="Helical" evidence="6">
    <location>
        <begin position="20"/>
        <end position="38"/>
    </location>
</feature>
<dbReference type="InterPro" id="IPR030676">
    <property type="entry name" value="CitT-rel"/>
</dbReference>
<dbReference type="EMBL" id="LFKP01000008">
    <property type="protein sequence ID" value="OHV95836.1"/>
    <property type="molecule type" value="Genomic_DNA"/>
</dbReference>
<feature type="transmembrane region" description="Helical" evidence="6">
    <location>
        <begin position="50"/>
        <end position="79"/>
    </location>
</feature>
<protein>
    <submittedName>
        <fullName evidence="7">C4-dicarboxylate ABC transporter</fullName>
    </submittedName>
</protein>
<feature type="transmembrane region" description="Helical" evidence="6">
    <location>
        <begin position="385"/>
        <end position="405"/>
    </location>
</feature>
<evidence type="ECO:0000313" key="7">
    <source>
        <dbReference type="EMBL" id="OHV95836.1"/>
    </source>
</evidence>
<gene>
    <name evidence="7" type="ORF">AKG95_13070</name>
</gene>
<sequence>MYKTVRDLFLHFKEAVPFRLVPALICTALLVSMLLLPAPDGLTPKAWGLVAIFLTTILAIILKVMPIGVMAMMAIVIVSLSQVTSSSSKGAITDALSSFSNPLIWLIVVAILISRGLKKTGLGSRIGLLFISLLGKRTMGIGYGLAICELVLAPFTPSNTARGGGIVHPVMKSIANAFDSDPAKGTEGKVGTYLALVNYHANPITSAMFLTATAPNPLVVDFVAKASGQSFHLTWTTWALCMLLPGLVCLLVMPLIIYWLSPPELKATPDAVTYAKAELKSMGPLSPSEKVMLGTFALLLLLWANVPAMLFGPAFSLDATVVAFVGLFVLIITGTIDWDDVLSEKSAWDTLVWFGALVMMAEQLNKTGVIAWFSAGMKAAIVASGMDWLPIAGVLVLVFVFSHYFFASTTAHISAMLLAFLTVGLHLIPAEYHVPFMLMMTAGSAIMMTLTHYATGTSPIIFGSGFVTMGNWWRVGFIMCVVELLIFAVVGTTWWKVLGYW</sequence>
<feature type="transmembrane region" description="Helical" evidence="6">
    <location>
        <begin position="235"/>
        <end position="260"/>
    </location>
</feature>
<keyword evidence="5 6" id="KW-0472">Membrane</keyword>
<comment type="caution">
    <text evidence="7">The sequence shown here is derived from an EMBL/GenBank/DDBJ whole genome shotgun (WGS) entry which is preliminary data.</text>
</comment>
<evidence type="ECO:0000256" key="3">
    <source>
        <dbReference type="ARBA" id="ARBA00022692"/>
    </source>
</evidence>
<dbReference type="PANTHER" id="PTHR42826">
    <property type="entry name" value="DICARBOXYLATE TRANSPORTER 2.1, CHLOROPLASTIC"/>
    <property type="match status" value="1"/>
</dbReference>
<evidence type="ECO:0000256" key="4">
    <source>
        <dbReference type="ARBA" id="ARBA00022989"/>
    </source>
</evidence>
<dbReference type="GO" id="GO:0016020">
    <property type="term" value="C:membrane"/>
    <property type="evidence" value="ECO:0007669"/>
    <property type="project" value="UniProtKB-SubCell"/>
</dbReference>
<feature type="transmembrane region" description="Helical" evidence="6">
    <location>
        <begin position="411"/>
        <end position="429"/>
    </location>
</feature>
<dbReference type="RefSeq" id="WP_071077294.1">
    <property type="nucleotide sequence ID" value="NZ_LFKP01000008.1"/>
</dbReference>
<feature type="transmembrane region" description="Helical" evidence="6">
    <location>
        <begin position="291"/>
        <end position="312"/>
    </location>
</feature>
<evidence type="ECO:0000256" key="5">
    <source>
        <dbReference type="ARBA" id="ARBA00023136"/>
    </source>
</evidence>
<name>A0A1S1U6F4_9BURK</name>
<dbReference type="GO" id="GO:0022857">
    <property type="term" value="F:transmembrane transporter activity"/>
    <property type="evidence" value="ECO:0007669"/>
    <property type="project" value="InterPro"/>
</dbReference>
<dbReference type="InterPro" id="IPR001898">
    <property type="entry name" value="SLC13A/DASS"/>
</dbReference>
<feature type="transmembrane region" description="Helical" evidence="6">
    <location>
        <begin position="99"/>
        <end position="117"/>
    </location>
</feature>